<evidence type="ECO:0000259" key="1">
    <source>
        <dbReference type="Pfam" id="PF06983"/>
    </source>
</evidence>
<dbReference type="SUPFAM" id="SSF54593">
    <property type="entry name" value="Glyoxalase/Bleomycin resistance protein/Dihydroxybiphenyl dioxygenase"/>
    <property type="match status" value="1"/>
</dbReference>
<dbReference type="EMBL" id="SRHY01000031">
    <property type="protein sequence ID" value="TFJ92036.1"/>
    <property type="molecule type" value="Genomic_DNA"/>
</dbReference>
<sequence length="139" mass="15613">MEKVTPFLMFQGGKAEEAMNYYTSLIEDSAITNIVRYGADDENGEEGTVMMASFSLKGQEFMCIDSLPVHNFSFTPSFSIFVTCDSEEELNHLYDSLLADGEALMPLGDYGFSKKFGWVNDQFGISWQLNLELIDVNQS</sequence>
<dbReference type="Pfam" id="PF06983">
    <property type="entry name" value="3-dmu-9_3-mt"/>
    <property type="match status" value="1"/>
</dbReference>
<protein>
    <submittedName>
        <fullName evidence="2">VOC family protein</fullName>
    </submittedName>
</protein>
<evidence type="ECO:0000313" key="2">
    <source>
        <dbReference type="EMBL" id="TFJ92036.1"/>
    </source>
</evidence>
<dbReference type="InterPro" id="IPR029068">
    <property type="entry name" value="Glyas_Bleomycin-R_OHBP_Dase"/>
</dbReference>
<proteinExistence type="predicted"/>
<gene>
    <name evidence="2" type="ORF">E4U82_14580</name>
</gene>
<feature type="domain" description="PhnB-like" evidence="1">
    <location>
        <begin position="2"/>
        <end position="129"/>
    </location>
</feature>
<comment type="caution">
    <text evidence="2">The sequence shown here is derived from an EMBL/GenBank/DDBJ whole genome shotgun (WGS) entry which is preliminary data.</text>
</comment>
<evidence type="ECO:0000313" key="3">
    <source>
        <dbReference type="Proteomes" id="UP000298484"/>
    </source>
</evidence>
<dbReference type="PIRSF" id="PIRSF021700">
    <property type="entry name" value="3_dmu_93_MTrfase"/>
    <property type="match status" value="1"/>
</dbReference>
<dbReference type="PANTHER" id="PTHR33990">
    <property type="entry name" value="PROTEIN YJDN-RELATED"/>
    <property type="match status" value="1"/>
</dbReference>
<dbReference type="Gene3D" id="3.30.720.110">
    <property type="match status" value="1"/>
</dbReference>
<dbReference type="Proteomes" id="UP000298484">
    <property type="component" value="Unassembled WGS sequence"/>
</dbReference>
<dbReference type="InterPro" id="IPR009725">
    <property type="entry name" value="3_dmu_93_MTrfase"/>
</dbReference>
<dbReference type="RefSeq" id="WP_135110888.1">
    <property type="nucleotide sequence ID" value="NZ_SRHY01000031.1"/>
</dbReference>
<reference evidence="2 3" key="1">
    <citation type="submission" date="2019-03" db="EMBL/GenBank/DDBJ databases">
        <title>Genome sequence of Lentibacillus salicampi ATCC BAA-719.</title>
        <authorList>
            <person name="Maclea K.S."/>
            <person name="Simoes Junior M."/>
        </authorList>
    </citation>
    <scope>NUCLEOTIDE SEQUENCE [LARGE SCALE GENOMIC DNA]</scope>
    <source>
        <strain evidence="2 3">ATCC BAA-719</strain>
    </source>
</reference>
<dbReference type="OrthoDB" id="9806473at2"/>
<accession>A0A4Y9A894</accession>
<dbReference type="PANTHER" id="PTHR33990:SF4">
    <property type="entry name" value="PHNB-LIKE DOMAIN-CONTAINING PROTEIN"/>
    <property type="match status" value="1"/>
</dbReference>
<dbReference type="InterPro" id="IPR028973">
    <property type="entry name" value="PhnB-like"/>
</dbReference>
<organism evidence="2 3">
    <name type="scientific">Lentibacillus salicampi</name>
    <dbReference type="NCBI Taxonomy" id="175306"/>
    <lineage>
        <taxon>Bacteria</taxon>
        <taxon>Bacillati</taxon>
        <taxon>Bacillota</taxon>
        <taxon>Bacilli</taxon>
        <taxon>Bacillales</taxon>
        <taxon>Bacillaceae</taxon>
        <taxon>Lentibacillus</taxon>
    </lineage>
</organism>
<dbReference type="CDD" id="cd06588">
    <property type="entry name" value="PhnB_like"/>
    <property type="match status" value="1"/>
</dbReference>
<dbReference type="Gene3D" id="3.30.720.100">
    <property type="match status" value="1"/>
</dbReference>
<keyword evidence="3" id="KW-1185">Reference proteome</keyword>
<name>A0A4Y9A894_9BACI</name>
<dbReference type="AlphaFoldDB" id="A0A4Y9A894"/>